<feature type="transmembrane region" description="Helical" evidence="7">
    <location>
        <begin position="331"/>
        <end position="352"/>
    </location>
</feature>
<keyword evidence="5 7" id="KW-1133">Transmembrane helix</keyword>
<evidence type="ECO:0000256" key="2">
    <source>
        <dbReference type="ARBA" id="ARBA00006464"/>
    </source>
</evidence>
<dbReference type="Pfam" id="PF13727">
    <property type="entry name" value="CoA_binding_3"/>
    <property type="match status" value="1"/>
</dbReference>
<dbReference type="EMBL" id="QOUI01000016">
    <property type="protein sequence ID" value="RCK67960.1"/>
    <property type="molecule type" value="Genomic_DNA"/>
</dbReference>
<comment type="subcellular location">
    <subcellularLocation>
        <location evidence="1">Membrane</location>
        <topology evidence="1">Multi-pass membrane protein</topology>
    </subcellularLocation>
</comment>
<keyword evidence="6 7" id="KW-0472">Membrane</keyword>
<evidence type="ECO:0000256" key="1">
    <source>
        <dbReference type="ARBA" id="ARBA00004141"/>
    </source>
</evidence>
<comment type="caution">
    <text evidence="9">The sequence shown here is derived from an EMBL/GenBank/DDBJ whole genome shotgun (WGS) entry which is preliminary data.</text>
</comment>
<evidence type="ECO:0000313" key="10">
    <source>
        <dbReference type="Proteomes" id="UP000252770"/>
    </source>
</evidence>
<dbReference type="Proteomes" id="UP000252770">
    <property type="component" value="Unassembled WGS sequence"/>
</dbReference>
<organism evidence="9 10">
    <name type="scientific">Desertihabitans brevis</name>
    <dbReference type="NCBI Taxonomy" id="2268447"/>
    <lineage>
        <taxon>Bacteria</taxon>
        <taxon>Bacillati</taxon>
        <taxon>Actinomycetota</taxon>
        <taxon>Actinomycetes</taxon>
        <taxon>Propionibacteriales</taxon>
        <taxon>Propionibacteriaceae</taxon>
        <taxon>Desertihabitans</taxon>
    </lineage>
</organism>
<evidence type="ECO:0000256" key="3">
    <source>
        <dbReference type="ARBA" id="ARBA00022679"/>
    </source>
</evidence>
<dbReference type="PANTHER" id="PTHR30576:SF10">
    <property type="entry name" value="SLL5057 PROTEIN"/>
    <property type="match status" value="1"/>
</dbReference>
<evidence type="ECO:0000313" key="9">
    <source>
        <dbReference type="EMBL" id="RCK67960.1"/>
    </source>
</evidence>
<dbReference type="GO" id="GO:0016020">
    <property type="term" value="C:membrane"/>
    <property type="evidence" value="ECO:0007669"/>
    <property type="project" value="UniProtKB-SubCell"/>
</dbReference>
<protein>
    <submittedName>
        <fullName evidence="9">Sugar transferase</fullName>
    </submittedName>
</protein>
<dbReference type="RefSeq" id="WP_114128208.1">
    <property type="nucleotide sequence ID" value="NZ_QOUI01000016.1"/>
</dbReference>
<reference evidence="9 10" key="1">
    <citation type="submission" date="2018-07" db="EMBL/GenBank/DDBJ databases">
        <title>Desertimonas flava gen. nov. sp. nov.</title>
        <authorList>
            <person name="Liu S."/>
        </authorList>
    </citation>
    <scope>NUCLEOTIDE SEQUENCE [LARGE SCALE GENOMIC DNA]</scope>
    <source>
        <strain evidence="9 10">16Sb5-5</strain>
    </source>
</reference>
<feature type="transmembrane region" description="Helical" evidence="7">
    <location>
        <begin position="158"/>
        <end position="179"/>
    </location>
</feature>
<dbReference type="GO" id="GO:0016780">
    <property type="term" value="F:phosphotransferase activity, for other substituted phosphate groups"/>
    <property type="evidence" value="ECO:0007669"/>
    <property type="project" value="TreeGrafter"/>
</dbReference>
<sequence>MPHVGSAVSAHAAGGHASVTSITAPRASTPEVEPVTSTVSLVERPLAPARPGPLRHGHGTAGIARYRALLVSGDVAGAAVAWLATTQLGQLLGLGVLPTWGLVLLAVWWVGVLTANRGYQSFRLGVGSDELRSVFRAAAHTLIGAAVLGALLQSSLVLTGVLVATAAATVLALLTRLALRRWLHAARRHGHYLQDTLVVGSLAHVSDLADRLLSEPDAGMRVVGYCVPPHEVAQAREAGLTVLGDTEHVRTVVMALGVPRVAVASGQSPSYLRELAWSLENLDTHLLVHPGVVEVAGPRMHLRPMIGLPLLQIEQPHFSGWRPVAKRATDIVLSAFGLLVGAPLMLGIALAIRLSDGGPAFFRQVRVGRNGRTFTMLKFRSMHVDAEAMLARLKAENEGAGPLFKMAADPRITPVGRLLRRTSLDELPQLINVLLGTMSLVGPRPPLPSEVTEYERDVRRRLLVVPGLTGLWQVSGRSALSWEDSVRLDLRYVENWSLGSDLLILWKTAFAVLARHGAY</sequence>
<feature type="transmembrane region" description="Helical" evidence="7">
    <location>
        <begin position="91"/>
        <end position="113"/>
    </location>
</feature>
<feature type="domain" description="Bacterial sugar transferase" evidence="8">
    <location>
        <begin position="326"/>
        <end position="513"/>
    </location>
</feature>
<dbReference type="Pfam" id="PF02397">
    <property type="entry name" value="Bac_transf"/>
    <property type="match status" value="1"/>
</dbReference>
<dbReference type="AlphaFoldDB" id="A0A367YQA5"/>
<dbReference type="InterPro" id="IPR017475">
    <property type="entry name" value="EPS_sugar_tfrase"/>
</dbReference>
<dbReference type="NCBIfam" id="TIGR03025">
    <property type="entry name" value="EPS_sugtrans"/>
    <property type="match status" value="1"/>
</dbReference>
<evidence type="ECO:0000259" key="8">
    <source>
        <dbReference type="Pfam" id="PF02397"/>
    </source>
</evidence>
<dbReference type="InterPro" id="IPR003362">
    <property type="entry name" value="Bact_transf"/>
</dbReference>
<evidence type="ECO:0000256" key="4">
    <source>
        <dbReference type="ARBA" id="ARBA00022692"/>
    </source>
</evidence>
<keyword evidence="10" id="KW-1185">Reference proteome</keyword>
<evidence type="ECO:0000256" key="5">
    <source>
        <dbReference type="ARBA" id="ARBA00022989"/>
    </source>
</evidence>
<keyword evidence="3 9" id="KW-0808">Transferase</keyword>
<dbReference type="PANTHER" id="PTHR30576">
    <property type="entry name" value="COLANIC BIOSYNTHESIS UDP-GLUCOSE LIPID CARRIER TRANSFERASE"/>
    <property type="match status" value="1"/>
</dbReference>
<comment type="similarity">
    <text evidence="2">Belongs to the bacterial sugar transferase family.</text>
</comment>
<proteinExistence type="inferred from homology"/>
<name>A0A367YQA5_9ACTN</name>
<keyword evidence="4 7" id="KW-0812">Transmembrane</keyword>
<evidence type="ECO:0000256" key="7">
    <source>
        <dbReference type="SAM" id="Phobius"/>
    </source>
</evidence>
<gene>
    <name evidence="9" type="ORF">DT076_18630</name>
</gene>
<feature type="transmembrane region" description="Helical" evidence="7">
    <location>
        <begin position="134"/>
        <end position="152"/>
    </location>
</feature>
<accession>A0A367YQA5</accession>
<evidence type="ECO:0000256" key="6">
    <source>
        <dbReference type="ARBA" id="ARBA00023136"/>
    </source>
</evidence>